<dbReference type="OrthoDB" id="9797595at2"/>
<dbReference type="RefSeq" id="WP_090973632.1">
    <property type="nucleotide sequence ID" value="NZ_FOLL01000009.1"/>
</dbReference>
<organism evidence="4 5">
    <name type="scientific">Parapedobacter composti</name>
    <dbReference type="NCBI Taxonomy" id="623281"/>
    <lineage>
        <taxon>Bacteria</taxon>
        <taxon>Pseudomonadati</taxon>
        <taxon>Bacteroidota</taxon>
        <taxon>Sphingobacteriia</taxon>
        <taxon>Sphingobacteriales</taxon>
        <taxon>Sphingobacteriaceae</taxon>
        <taxon>Parapedobacter</taxon>
    </lineage>
</organism>
<evidence type="ECO:0000313" key="5">
    <source>
        <dbReference type="Proteomes" id="UP000199577"/>
    </source>
</evidence>
<evidence type="ECO:0000313" key="4">
    <source>
        <dbReference type="EMBL" id="SFC35414.1"/>
    </source>
</evidence>
<dbReference type="EMBL" id="FOLL01000009">
    <property type="protein sequence ID" value="SFC35414.1"/>
    <property type="molecule type" value="Genomic_DNA"/>
</dbReference>
<dbReference type="InterPro" id="IPR047137">
    <property type="entry name" value="ORF3"/>
</dbReference>
<evidence type="ECO:0000259" key="2">
    <source>
        <dbReference type="Pfam" id="PF03364"/>
    </source>
</evidence>
<dbReference type="Proteomes" id="UP000199577">
    <property type="component" value="Unassembled WGS sequence"/>
</dbReference>
<comment type="similarity">
    <text evidence="1">Belongs to the ribosome association toxin RatA family.</text>
</comment>
<dbReference type="AlphaFoldDB" id="A0A1I1IGI7"/>
<name>A0A1I1IGI7_9SPHI</name>
<gene>
    <name evidence="4" type="ORF">SAMN05421747_10957</name>
</gene>
<reference evidence="4 5" key="1">
    <citation type="submission" date="2016-10" db="EMBL/GenBank/DDBJ databases">
        <authorList>
            <person name="de Groot N.N."/>
        </authorList>
    </citation>
    <scope>NUCLEOTIDE SEQUENCE [LARGE SCALE GENOMIC DNA]</scope>
    <source>
        <strain evidence="4 5">DSM 22900</strain>
    </source>
</reference>
<dbReference type="PANTHER" id="PTHR33824:SF7">
    <property type="entry name" value="POLYKETIDE CYCLASE_DEHYDRASE AND LIPID TRANSPORT SUPERFAMILY PROTEIN"/>
    <property type="match status" value="1"/>
</dbReference>
<dbReference type="InterPro" id="IPR023393">
    <property type="entry name" value="START-like_dom_sf"/>
</dbReference>
<protein>
    <submittedName>
        <fullName evidence="4">Uncharacterized membrane protein</fullName>
    </submittedName>
</protein>
<evidence type="ECO:0000256" key="1">
    <source>
        <dbReference type="ARBA" id="ARBA00008918"/>
    </source>
</evidence>
<dbReference type="STRING" id="623281.SAMN05421747_10957"/>
<dbReference type="Pfam" id="PF03364">
    <property type="entry name" value="Polyketide_cyc"/>
    <property type="match status" value="1"/>
</dbReference>
<feature type="domain" description="Coenzyme Q-binding protein COQ10 START" evidence="2">
    <location>
        <begin position="74"/>
        <end position="201"/>
    </location>
</feature>
<dbReference type="InterPro" id="IPR021309">
    <property type="entry name" value="YgaP-like_TM"/>
</dbReference>
<dbReference type="SUPFAM" id="SSF55961">
    <property type="entry name" value="Bet v1-like"/>
    <property type="match status" value="1"/>
</dbReference>
<dbReference type="PANTHER" id="PTHR33824">
    <property type="entry name" value="POLYKETIDE CYCLASE/DEHYDRASE AND LIPID TRANSPORT SUPERFAMILY PROTEIN"/>
    <property type="match status" value="1"/>
</dbReference>
<keyword evidence="5" id="KW-1185">Reference proteome</keyword>
<accession>A0A1I1IGI7</accession>
<feature type="domain" description="Inner membrane protein YgaP-like transmembrane" evidence="3">
    <location>
        <begin position="1"/>
        <end position="60"/>
    </location>
</feature>
<evidence type="ECO:0000259" key="3">
    <source>
        <dbReference type="Pfam" id="PF11127"/>
    </source>
</evidence>
<dbReference type="InterPro" id="IPR005031">
    <property type="entry name" value="COQ10_START"/>
</dbReference>
<sequence>MIKNVGITERLLSVAAGAFLLGKTWRRSKGRPIPLLAGGYLIVRGSLGYCPLSHWIGKKNIHNPAINIKVVMTVSKPREMVYQYWRTLRNLPSFMAHLQEVEEKDEKHSRWVAKVPGTDGIIEWEAEIVKDEPQRLIGWQSTDGAIIRNAGKVQFFDAPKQGTEVRVIFSYHPPAGGVGVGIAKLLNPLFKGVIEDEIRNFKRVIEAGEIPTTVGQPAGVRTGKFKLI</sequence>
<dbReference type="Pfam" id="PF11127">
    <property type="entry name" value="YgaP-like_TM"/>
    <property type="match status" value="1"/>
</dbReference>
<dbReference type="Gene3D" id="3.30.530.20">
    <property type="match status" value="1"/>
</dbReference>
<dbReference type="CDD" id="cd07817">
    <property type="entry name" value="SRPBCC_8"/>
    <property type="match status" value="1"/>
</dbReference>
<proteinExistence type="inferred from homology"/>